<dbReference type="InterPro" id="IPR011010">
    <property type="entry name" value="DNA_brk_join_enz"/>
</dbReference>
<dbReference type="EMBL" id="JBCEZU010000056">
    <property type="protein sequence ID" value="KAK9535824.1"/>
    <property type="molecule type" value="Genomic_DNA"/>
</dbReference>
<evidence type="ECO:0000313" key="4">
    <source>
        <dbReference type="EMBL" id="KAK9535824.1"/>
    </source>
</evidence>
<keyword evidence="5" id="KW-1185">Reference proteome</keyword>
<dbReference type="InterPro" id="IPR013762">
    <property type="entry name" value="Integrase-like_cat_sf"/>
</dbReference>
<dbReference type="Gene3D" id="1.10.443.10">
    <property type="entry name" value="Intergrase catalytic core"/>
    <property type="match status" value="1"/>
</dbReference>
<dbReference type="InterPro" id="IPR010998">
    <property type="entry name" value="Integrase_recombinase_N"/>
</dbReference>
<dbReference type="PANTHER" id="PTHR35617:SF3">
    <property type="entry name" value="CORE-BINDING (CB) DOMAIN-CONTAINING PROTEIN"/>
    <property type="match status" value="1"/>
</dbReference>
<name>A0AAW1FQ35_ZOAVI</name>
<organism evidence="4 5">
    <name type="scientific">Zoarces viviparus</name>
    <name type="common">Viviparous eelpout</name>
    <name type="synonym">Blennius viviparus</name>
    <dbReference type="NCBI Taxonomy" id="48416"/>
    <lineage>
        <taxon>Eukaryota</taxon>
        <taxon>Metazoa</taxon>
        <taxon>Chordata</taxon>
        <taxon>Craniata</taxon>
        <taxon>Vertebrata</taxon>
        <taxon>Euteleostomi</taxon>
        <taxon>Actinopterygii</taxon>
        <taxon>Neopterygii</taxon>
        <taxon>Teleostei</taxon>
        <taxon>Neoteleostei</taxon>
        <taxon>Acanthomorphata</taxon>
        <taxon>Eupercaria</taxon>
        <taxon>Perciformes</taxon>
        <taxon>Cottioidei</taxon>
        <taxon>Zoarcales</taxon>
        <taxon>Zoarcidae</taxon>
        <taxon>Zoarcinae</taxon>
        <taxon>Zoarces</taxon>
    </lineage>
</organism>
<dbReference type="Gene3D" id="1.10.150.130">
    <property type="match status" value="1"/>
</dbReference>
<protein>
    <recommendedName>
        <fullName evidence="6">Tyr recombinase domain-containing protein</fullName>
    </recommendedName>
</protein>
<reference evidence="4 5" key="1">
    <citation type="journal article" date="2024" name="Genome Biol. Evol.">
        <title>Chromosome-level genome assembly of the viviparous eelpout Zoarces viviparus.</title>
        <authorList>
            <person name="Fuhrmann N."/>
            <person name="Brasseur M.V."/>
            <person name="Bakowski C.E."/>
            <person name="Podsiadlowski L."/>
            <person name="Prost S."/>
            <person name="Krehenwinkel H."/>
            <person name="Mayer C."/>
        </authorList>
    </citation>
    <scope>NUCLEOTIDE SEQUENCE [LARGE SCALE GENOMIC DNA]</scope>
    <source>
        <strain evidence="4">NO-MEL_2022_Ind0_liver</strain>
    </source>
</reference>
<evidence type="ECO:0000256" key="2">
    <source>
        <dbReference type="ARBA" id="ARBA00023172"/>
    </source>
</evidence>
<proteinExistence type="predicted"/>
<evidence type="ECO:0000256" key="3">
    <source>
        <dbReference type="SAM" id="MobiDB-lite"/>
    </source>
</evidence>
<keyword evidence="2" id="KW-0233">DNA recombination</keyword>
<feature type="region of interest" description="Disordered" evidence="3">
    <location>
        <begin position="15"/>
        <end position="52"/>
    </location>
</feature>
<dbReference type="GO" id="GO:0015074">
    <property type="term" value="P:DNA integration"/>
    <property type="evidence" value="ECO:0007669"/>
    <property type="project" value="InterPro"/>
</dbReference>
<dbReference type="SUPFAM" id="SSF47823">
    <property type="entry name" value="lambda integrase-like, N-terminal domain"/>
    <property type="match status" value="1"/>
</dbReference>
<evidence type="ECO:0000256" key="1">
    <source>
        <dbReference type="ARBA" id="ARBA00023125"/>
    </source>
</evidence>
<dbReference type="AlphaFoldDB" id="A0AAW1FQ35"/>
<accession>A0AAW1FQ35</accession>
<comment type="caution">
    <text evidence="4">The sequence shown here is derived from an EMBL/GenBank/DDBJ whole genome shotgun (WGS) entry which is preliminary data.</text>
</comment>
<dbReference type="GO" id="GO:0006310">
    <property type="term" value="P:DNA recombination"/>
    <property type="evidence" value="ECO:0007669"/>
    <property type="project" value="UniProtKB-KW"/>
</dbReference>
<evidence type="ECO:0008006" key="6">
    <source>
        <dbReference type="Google" id="ProtNLM"/>
    </source>
</evidence>
<dbReference type="PANTHER" id="PTHR35617">
    <property type="entry name" value="PHAGE_INTEGRASE DOMAIN-CONTAINING PROTEIN"/>
    <property type="match status" value="1"/>
</dbReference>
<evidence type="ECO:0000313" key="5">
    <source>
        <dbReference type="Proteomes" id="UP001488805"/>
    </source>
</evidence>
<gene>
    <name evidence="4" type="ORF">VZT92_008179</name>
</gene>
<dbReference type="GO" id="GO:0003677">
    <property type="term" value="F:DNA binding"/>
    <property type="evidence" value="ECO:0007669"/>
    <property type="project" value="UniProtKB-KW"/>
</dbReference>
<dbReference type="Proteomes" id="UP001488805">
    <property type="component" value="Unassembled WGS sequence"/>
</dbReference>
<keyword evidence="1" id="KW-0238">DNA-binding</keyword>
<sequence length="390" mass="42726">MASQNLVLPTAQTLLQDTLAPPRQEGSPVATRRSDLASQSQPPPTMGLAAGGPDQLLSGCIEPVRRTILNARAPSTRRQYENRWRLFSDWCVVRNRDPVQCPVPVVLEFLQSLLDKGRSPSTLRVYVAALSWHHARVDNGTVGSHRLVSLFLKGALQLRPPKAPAWDLHLVLDTLCLPPFELLAGVEPRWLATKTVFLLAITSAKRVGELHALSVSESCLRWNSDGSGVTLWPNAAFLPKVLTRSHINQPIQLAAFDPPSGEERSRLLCPVRALRAYVEATACIRRSEQLFISYGGPKKGCALSKQRLSHWIVEVIAHAYKASDCPLPSGVRGHSTRSVSTSWAALRGVPIEDICAAASWASPSTFTRHYRVNVATPHPLGRVLWPASSA</sequence>
<dbReference type="SUPFAM" id="SSF56349">
    <property type="entry name" value="DNA breaking-rejoining enzymes"/>
    <property type="match status" value="1"/>
</dbReference>